<keyword evidence="7 8" id="KW-0676">Redox-active center</keyword>
<sequence>MAHKIVIIGSGPAGHTAAIYAARANLNPVMYEGFMAGGIAAGGQLTTTTEVENFPGFPEGIDGTKLTQLFREQSVKYGTKIFTQTITKVDFSARPFKLWSDDELIEAEAVIIATGATAKRMHVTGEDTYWQRGISACAVCDGALPIYRNKELVVVGGGDSAVEEASHLTKFASKVYLVHRRDSLRASKIMQKRATTHPKIEILWNSQVEEAKGDGKNLTSLTLQDTVNGQKKELAVGGLFYAIGHKPNTDVFEGILDLDESGYIKTIPGTTKTSIEGVFAAGDVQDKVYRQAVSAAGSGCMAALDAERWLESREE</sequence>
<dbReference type="PANTHER" id="PTHR48105">
    <property type="entry name" value="THIOREDOXIN REDUCTASE 1-RELATED-RELATED"/>
    <property type="match status" value="1"/>
</dbReference>
<feature type="domain" description="FAD/NAD(P)-binding" evidence="10">
    <location>
        <begin position="4"/>
        <end position="299"/>
    </location>
</feature>
<dbReference type="Proteomes" id="UP000265798">
    <property type="component" value="Unassembled WGS sequence"/>
</dbReference>
<gene>
    <name evidence="11" type="primary">trxB</name>
    <name evidence="11" type="ORF">DLM75_11900</name>
</gene>
<keyword evidence="6" id="KW-1015">Disulfide bond</keyword>
<dbReference type="InterPro" id="IPR023753">
    <property type="entry name" value="FAD/NAD-binding_dom"/>
</dbReference>
<dbReference type="OrthoDB" id="9806179at2"/>
<evidence type="ECO:0000256" key="7">
    <source>
        <dbReference type="ARBA" id="ARBA00023284"/>
    </source>
</evidence>
<dbReference type="EC" id="1.8.1.9" evidence="8"/>
<name>A0A396Z7M1_9LEPT</name>
<comment type="catalytic activity">
    <reaction evidence="8">
        <text>[thioredoxin]-dithiol + NADP(+) = [thioredoxin]-disulfide + NADPH + H(+)</text>
        <dbReference type="Rhea" id="RHEA:20345"/>
        <dbReference type="Rhea" id="RHEA-COMP:10698"/>
        <dbReference type="Rhea" id="RHEA-COMP:10700"/>
        <dbReference type="ChEBI" id="CHEBI:15378"/>
        <dbReference type="ChEBI" id="CHEBI:29950"/>
        <dbReference type="ChEBI" id="CHEBI:50058"/>
        <dbReference type="ChEBI" id="CHEBI:57783"/>
        <dbReference type="ChEBI" id="CHEBI:58349"/>
        <dbReference type="EC" id="1.8.1.9"/>
    </reaction>
</comment>
<protein>
    <recommendedName>
        <fullName evidence="8">Thioredoxin reductase</fullName>
        <ecNumber evidence="8">1.8.1.9</ecNumber>
    </recommendedName>
</protein>
<dbReference type="InterPro" id="IPR050097">
    <property type="entry name" value="Ferredoxin-NADP_redctase_2"/>
</dbReference>
<comment type="subunit">
    <text evidence="8">Homodimer.</text>
</comment>
<dbReference type="Pfam" id="PF07992">
    <property type="entry name" value="Pyr_redox_2"/>
    <property type="match status" value="1"/>
</dbReference>
<dbReference type="SUPFAM" id="SSF51905">
    <property type="entry name" value="FAD/NAD(P)-binding domain"/>
    <property type="match status" value="1"/>
</dbReference>
<dbReference type="RefSeq" id="WP_118968738.1">
    <property type="nucleotide sequence ID" value="NZ_QHCT01000003.1"/>
</dbReference>
<dbReference type="NCBIfam" id="TIGR01292">
    <property type="entry name" value="TRX_reduct"/>
    <property type="match status" value="1"/>
</dbReference>
<comment type="similarity">
    <text evidence="1 8">Belongs to the class-II pyridine nucleotide-disulfide oxidoreductase family.</text>
</comment>
<dbReference type="InterPro" id="IPR036188">
    <property type="entry name" value="FAD/NAD-bd_sf"/>
</dbReference>
<reference evidence="12" key="1">
    <citation type="submission" date="2018-05" db="EMBL/GenBank/DDBJ databases">
        <title>Leptospira yasudae sp. nov. and Leptospira stimsonii sp. nov., two pathogenic species of the genus Leptospira isolated from environmental sources.</title>
        <authorList>
            <person name="Casanovas-Massana A."/>
            <person name="Hamond C."/>
            <person name="Santos L.A."/>
            <person name="Hacker K.P."/>
            <person name="Balassiano I."/>
            <person name="Medeiros M.A."/>
            <person name="Reis M.G."/>
            <person name="Ko A.I."/>
            <person name="Wunder E.A."/>
        </authorList>
    </citation>
    <scope>NUCLEOTIDE SEQUENCE [LARGE SCALE GENOMIC DNA]</scope>
    <source>
        <strain evidence="12">Yale</strain>
    </source>
</reference>
<evidence type="ECO:0000313" key="12">
    <source>
        <dbReference type="Proteomes" id="UP000265798"/>
    </source>
</evidence>
<organism evidence="11 12">
    <name type="scientific">Leptospira stimsonii</name>
    <dbReference type="NCBI Taxonomy" id="2202203"/>
    <lineage>
        <taxon>Bacteria</taxon>
        <taxon>Pseudomonadati</taxon>
        <taxon>Spirochaetota</taxon>
        <taxon>Spirochaetia</taxon>
        <taxon>Leptospirales</taxon>
        <taxon>Leptospiraceae</taxon>
        <taxon>Leptospira</taxon>
    </lineage>
</organism>
<keyword evidence="4 9" id="KW-0521">NADP</keyword>
<comment type="cofactor">
    <cofactor evidence="9">
        <name>FAD</name>
        <dbReference type="ChEBI" id="CHEBI:57692"/>
    </cofactor>
    <text evidence="9">Binds 1 FAD per subunit.</text>
</comment>
<evidence type="ECO:0000313" key="11">
    <source>
        <dbReference type="EMBL" id="RHX89666.1"/>
    </source>
</evidence>
<dbReference type="AlphaFoldDB" id="A0A396Z7M1"/>
<proteinExistence type="inferred from homology"/>
<dbReference type="GO" id="GO:0019430">
    <property type="term" value="P:removal of superoxide radicals"/>
    <property type="evidence" value="ECO:0007669"/>
    <property type="project" value="UniProtKB-UniRule"/>
</dbReference>
<dbReference type="GO" id="GO:0005737">
    <property type="term" value="C:cytoplasm"/>
    <property type="evidence" value="ECO:0007669"/>
    <property type="project" value="InterPro"/>
</dbReference>
<dbReference type="Gene3D" id="3.50.50.60">
    <property type="entry name" value="FAD/NAD(P)-binding domain"/>
    <property type="match status" value="2"/>
</dbReference>
<evidence type="ECO:0000256" key="6">
    <source>
        <dbReference type="ARBA" id="ARBA00023157"/>
    </source>
</evidence>
<keyword evidence="3 8" id="KW-0274">FAD</keyword>
<comment type="caution">
    <text evidence="11">The sequence shown here is derived from an EMBL/GenBank/DDBJ whole genome shotgun (WGS) entry which is preliminary data.</text>
</comment>
<dbReference type="PRINTS" id="PR00469">
    <property type="entry name" value="PNDRDTASEII"/>
</dbReference>
<dbReference type="PRINTS" id="PR00368">
    <property type="entry name" value="FADPNR"/>
</dbReference>
<keyword evidence="5 8" id="KW-0560">Oxidoreductase</keyword>
<evidence type="ECO:0000259" key="10">
    <source>
        <dbReference type="Pfam" id="PF07992"/>
    </source>
</evidence>
<dbReference type="InterPro" id="IPR005982">
    <property type="entry name" value="Thioredox_Rdtase"/>
</dbReference>
<dbReference type="InterPro" id="IPR008255">
    <property type="entry name" value="Pyr_nucl-diS_OxRdtase_2_AS"/>
</dbReference>
<evidence type="ECO:0000256" key="1">
    <source>
        <dbReference type="ARBA" id="ARBA00009333"/>
    </source>
</evidence>
<evidence type="ECO:0000256" key="4">
    <source>
        <dbReference type="ARBA" id="ARBA00022857"/>
    </source>
</evidence>
<dbReference type="EMBL" id="QHCT01000003">
    <property type="protein sequence ID" value="RHX89666.1"/>
    <property type="molecule type" value="Genomic_DNA"/>
</dbReference>
<dbReference type="FunFam" id="3.50.50.60:FF:000064">
    <property type="entry name" value="Thioredoxin reductase"/>
    <property type="match status" value="1"/>
</dbReference>
<evidence type="ECO:0000256" key="5">
    <source>
        <dbReference type="ARBA" id="ARBA00023002"/>
    </source>
</evidence>
<evidence type="ECO:0000256" key="3">
    <source>
        <dbReference type="ARBA" id="ARBA00022827"/>
    </source>
</evidence>
<keyword evidence="2 8" id="KW-0285">Flavoprotein</keyword>
<evidence type="ECO:0000256" key="2">
    <source>
        <dbReference type="ARBA" id="ARBA00022630"/>
    </source>
</evidence>
<dbReference type="PROSITE" id="PS00573">
    <property type="entry name" value="PYRIDINE_REDOX_2"/>
    <property type="match status" value="1"/>
</dbReference>
<accession>A0A396Z7M1</accession>
<evidence type="ECO:0000256" key="8">
    <source>
        <dbReference type="RuleBase" id="RU003880"/>
    </source>
</evidence>
<dbReference type="GO" id="GO:0004791">
    <property type="term" value="F:thioredoxin-disulfide reductase (NADPH) activity"/>
    <property type="evidence" value="ECO:0007669"/>
    <property type="project" value="UniProtKB-UniRule"/>
</dbReference>
<evidence type="ECO:0000256" key="9">
    <source>
        <dbReference type="RuleBase" id="RU003881"/>
    </source>
</evidence>